<evidence type="ECO:0000313" key="4">
    <source>
        <dbReference type="Proteomes" id="UP000789570"/>
    </source>
</evidence>
<dbReference type="Pfam" id="PF01713">
    <property type="entry name" value="Smr"/>
    <property type="match status" value="1"/>
</dbReference>
<dbReference type="PANTHER" id="PTHR11102">
    <property type="entry name" value="SEL-1-LIKE PROTEIN"/>
    <property type="match status" value="1"/>
</dbReference>
<dbReference type="OrthoDB" id="2355183at2759"/>
<keyword evidence="4" id="KW-1185">Reference proteome</keyword>
<reference evidence="3" key="1">
    <citation type="submission" date="2021-06" db="EMBL/GenBank/DDBJ databases">
        <authorList>
            <person name="Kallberg Y."/>
            <person name="Tangrot J."/>
            <person name="Rosling A."/>
        </authorList>
    </citation>
    <scope>NUCLEOTIDE SEQUENCE</scope>
    <source>
        <strain evidence="3">UK204</strain>
    </source>
</reference>
<dbReference type="SUPFAM" id="SSF160443">
    <property type="entry name" value="SMR domain-like"/>
    <property type="match status" value="1"/>
</dbReference>
<dbReference type="SUPFAM" id="SSF81901">
    <property type="entry name" value="HCP-like"/>
    <property type="match status" value="1"/>
</dbReference>
<dbReference type="InterPro" id="IPR006597">
    <property type="entry name" value="Sel1-like"/>
</dbReference>
<gene>
    <name evidence="3" type="ORF">FCALED_LOCUS6473</name>
</gene>
<dbReference type="PROSITE" id="PS50828">
    <property type="entry name" value="SMR"/>
    <property type="match status" value="1"/>
</dbReference>
<dbReference type="Proteomes" id="UP000789570">
    <property type="component" value="Unassembled WGS sequence"/>
</dbReference>
<dbReference type="Gene3D" id="3.30.1370.110">
    <property type="match status" value="1"/>
</dbReference>
<comment type="caution">
    <text evidence="3">The sequence shown here is derived from an EMBL/GenBank/DDBJ whole genome shotgun (WGS) entry which is preliminary data.</text>
</comment>
<dbReference type="InterPro" id="IPR036063">
    <property type="entry name" value="Smr_dom_sf"/>
</dbReference>
<name>A0A9N9FT81_9GLOM</name>
<dbReference type="PANTHER" id="PTHR11102:SF160">
    <property type="entry name" value="ERAD-ASSOCIATED E3 UBIQUITIN-PROTEIN LIGASE COMPONENT HRD3"/>
    <property type="match status" value="1"/>
</dbReference>
<dbReference type="SMART" id="SM00671">
    <property type="entry name" value="SEL1"/>
    <property type="match status" value="4"/>
</dbReference>
<evidence type="ECO:0000256" key="1">
    <source>
        <dbReference type="ARBA" id="ARBA00038101"/>
    </source>
</evidence>
<dbReference type="EMBL" id="CAJVPQ010001555">
    <property type="protein sequence ID" value="CAG8558411.1"/>
    <property type="molecule type" value="Genomic_DNA"/>
</dbReference>
<accession>A0A9N9FT81</accession>
<comment type="similarity">
    <text evidence="1">Belongs to the sel-1 family.</text>
</comment>
<dbReference type="InterPro" id="IPR050767">
    <property type="entry name" value="Sel1_AlgK"/>
</dbReference>
<feature type="domain" description="Smr" evidence="2">
    <location>
        <begin position="2"/>
        <end position="84"/>
    </location>
</feature>
<evidence type="ECO:0000313" key="3">
    <source>
        <dbReference type="EMBL" id="CAG8558411.1"/>
    </source>
</evidence>
<dbReference type="Gene3D" id="1.25.40.10">
    <property type="entry name" value="Tetratricopeptide repeat domain"/>
    <property type="match status" value="1"/>
</dbReference>
<dbReference type="Pfam" id="PF08238">
    <property type="entry name" value="Sel1"/>
    <property type="match status" value="4"/>
</dbReference>
<protein>
    <submittedName>
        <fullName evidence="3">7239_t:CDS:1</fullName>
    </submittedName>
</protein>
<dbReference type="AlphaFoldDB" id="A0A9N9FT81"/>
<dbReference type="InterPro" id="IPR002625">
    <property type="entry name" value="Smr_dom"/>
</dbReference>
<dbReference type="InterPro" id="IPR011990">
    <property type="entry name" value="TPR-like_helical_dom_sf"/>
</dbReference>
<sequence length="491" mass="56843">MYDLHGYTKVQACQIVNNVILQCFELNISSINFITGRGNHPNTNGQRGVLFKNFKNWLKGDEIKKLIRTCKVGDGSYKVYLNINRKDKNKRKNKQVSMKVVNDKNESIKENNILMTQITDILSIKNDLDTSLIIKDTLIDRKESNFLIAKEETNLSFIRKEEFRIPVVTEELIIPVITEKELKIPKITGNSVDTEELNLNPFISQENMNPSLPVSNEEFNMSSSYKVENIAYLNSNAQRFPTSIALISFKGVETSYDPMKSFHWRLAANPLITYWKLVKRFFPSKIFDIGCILLKENEKVGIKLIQEAAENEYGKAQLYLGGAYIEGRIFERDYNKSFEWILRSARNNNIEAKFYLGCMYKFGIGCEKDYNKSLCWFIKYAKHNHSEAQFFLRYLYRFGQVVQLTQKDALNWFIISAANGQVNAQYILGQIYEIGLLGAKVNGLISLVWYIESAKQGHSLARYRFSKITQSEINSQIKSQQFTKNFFLKIK</sequence>
<proteinExistence type="inferred from homology"/>
<evidence type="ECO:0000259" key="2">
    <source>
        <dbReference type="PROSITE" id="PS50828"/>
    </source>
</evidence>
<organism evidence="3 4">
    <name type="scientific">Funneliformis caledonium</name>
    <dbReference type="NCBI Taxonomy" id="1117310"/>
    <lineage>
        <taxon>Eukaryota</taxon>
        <taxon>Fungi</taxon>
        <taxon>Fungi incertae sedis</taxon>
        <taxon>Mucoromycota</taxon>
        <taxon>Glomeromycotina</taxon>
        <taxon>Glomeromycetes</taxon>
        <taxon>Glomerales</taxon>
        <taxon>Glomeraceae</taxon>
        <taxon>Funneliformis</taxon>
    </lineage>
</organism>